<dbReference type="Proteomes" id="UP000649617">
    <property type="component" value="Unassembled WGS sequence"/>
</dbReference>
<dbReference type="Gene3D" id="3.40.50.300">
    <property type="entry name" value="P-loop containing nucleotide triphosphate hydrolases"/>
    <property type="match status" value="1"/>
</dbReference>
<sequence length="252" mass="28882">MSDLTLSKELLGECFLTKWNLDYCEQVCDQSKFLCPQHPEYEKHPTMQNYAAQRGKLMGMFRDPDQRILSGYHDDQNNLAARDYEEYLHEDPRVQKCTYIGKDVPKVPVLDFAESWKGGMAYQIMTEHPDTQTLDPNRSKITLEVAQEAAKRVREGFAFVGITEEWDLSACLFHEMFGGDCHAWDFKNTRPSSTRKSANSAHDESELMGWHDDLDEVVYAAAVEVFKANLDAFNVSHQTCQDCYRAAGRTSN</sequence>
<organism evidence="1 2">
    <name type="scientific">Symbiodinium pilosum</name>
    <name type="common">Dinoflagellate</name>
    <dbReference type="NCBI Taxonomy" id="2952"/>
    <lineage>
        <taxon>Eukaryota</taxon>
        <taxon>Sar</taxon>
        <taxon>Alveolata</taxon>
        <taxon>Dinophyceae</taxon>
        <taxon>Suessiales</taxon>
        <taxon>Symbiodiniaceae</taxon>
        <taxon>Symbiodinium</taxon>
    </lineage>
</organism>
<name>A0A812XZW1_SYMPI</name>
<protein>
    <submittedName>
        <fullName evidence="1">Uncharacterized protein</fullName>
    </submittedName>
</protein>
<dbReference type="EMBL" id="CAJNIZ010046968">
    <property type="protein sequence ID" value="CAE7760186.1"/>
    <property type="molecule type" value="Genomic_DNA"/>
</dbReference>
<dbReference type="AlphaFoldDB" id="A0A812XZW1"/>
<gene>
    <name evidence="1" type="ORF">SPIL2461_LOCUS22164</name>
</gene>
<accession>A0A812XZW1</accession>
<reference evidence="1" key="1">
    <citation type="submission" date="2021-02" db="EMBL/GenBank/DDBJ databases">
        <authorList>
            <person name="Dougan E. K."/>
            <person name="Rhodes N."/>
            <person name="Thang M."/>
            <person name="Chan C."/>
        </authorList>
    </citation>
    <scope>NUCLEOTIDE SEQUENCE</scope>
</reference>
<dbReference type="OrthoDB" id="406381at2759"/>
<evidence type="ECO:0000313" key="2">
    <source>
        <dbReference type="Proteomes" id="UP000649617"/>
    </source>
</evidence>
<dbReference type="InterPro" id="IPR027417">
    <property type="entry name" value="P-loop_NTPase"/>
</dbReference>
<keyword evidence="2" id="KW-1185">Reference proteome</keyword>
<evidence type="ECO:0000313" key="1">
    <source>
        <dbReference type="EMBL" id="CAE7760186.1"/>
    </source>
</evidence>
<comment type="caution">
    <text evidence="1">The sequence shown here is derived from an EMBL/GenBank/DDBJ whole genome shotgun (WGS) entry which is preliminary data.</text>
</comment>
<proteinExistence type="predicted"/>